<evidence type="ECO:0000313" key="4">
    <source>
        <dbReference type="Proteomes" id="UP000092498"/>
    </source>
</evidence>
<evidence type="ECO:0000259" key="2">
    <source>
        <dbReference type="Pfam" id="PF10988"/>
    </source>
</evidence>
<dbReference type="InParanoid" id="A0A1B1AD97"/>
<feature type="chain" id="PRO_5008518605" description="Putative auto-transporter adhesin head GIN domain-containing protein" evidence="1">
    <location>
        <begin position="21"/>
        <end position="204"/>
    </location>
</feature>
<keyword evidence="4" id="KW-1185">Reference proteome</keyword>
<feature type="domain" description="Putative auto-transporter adhesin head GIN" evidence="2">
    <location>
        <begin position="27"/>
        <end position="187"/>
    </location>
</feature>
<dbReference type="Gene3D" id="2.160.20.120">
    <property type="match status" value="1"/>
</dbReference>
<dbReference type="Pfam" id="PF10988">
    <property type="entry name" value="DUF2807"/>
    <property type="match status" value="1"/>
</dbReference>
<dbReference type="STRING" id="1759059.ATE48_00630"/>
<gene>
    <name evidence="3" type="ORF">ATE48_00630</name>
</gene>
<dbReference type="KEGG" id="cbot:ATE48_00630"/>
<organism evidence="3 4">
    <name type="scientific">Candidatus Viadribacter manganicus</name>
    <dbReference type="NCBI Taxonomy" id="1759059"/>
    <lineage>
        <taxon>Bacteria</taxon>
        <taxon>Pseudomonadati</taxon>
        <taxon>Pseudomonadota</taxon>
        <taxon>Alphaproteobacteria</taxon>
        <taxon>Hyphomonadales</taxon>
        <taxon>Hyphomonadaceae</taxon>
        <taxon>Candidatus Viadribacter</taxon>
    </lineage>
</organism>
<dbReference type="EMBL" id="CP013244">
    <property type="protein sequence ID" value="ANP44532.1"/>
    <property type="molecule type" value="Genomic_DNA"/>
</dbReference>
<keyword evidence="1" id="KW-0732">Signal</keyword>
<protein>
    <recommendedName>
        <fullName evidence="2">Putative auto-transporter adhesin head GIN domain-containing protein</fullName>
    </recommendedName>
</protein>
<dbReference type="Proteomes" id="UP000092498">
    <property type="component" value="Chromosome"/>
</dbReference>
<evidence type="ECO:0000256" key="1">
    <source>
        <dbReference type="SAM" id="SignalP"/>
    </source>
</evidence>
<dbReference type="OrthoDB" id="8479533at2"/>
<feature type="signal peptide" evidence="1">
    <location>
        <begin position="1"/>
        <end position="20"/>
    </location>
</feature>
<reference evidence="3 4" key="1">
    <citation type="submission" date="2015-11" db="EMBL/GenBank/DDBJ databases">
        <title>Whole-Genome Sequence of Candidatus Oderbacter manganicum from the National Park Lower Oder Valley, Germany.</title>
        <authorList>
            <person name="Braun B."/>
            <person name="Liere K."/>
            <person name="Szewzyk U."/>
        </authorList>
    </citation>
    <scope>NUCLEOTIDE SEQUENCE [LARGE SCALE GENOMIC DNA]</scope>
    <source>
        <strain evidence="3 4">OTSz_A_272</strain>
    </source>
</reference>
<name>A0A1B1AD97_9PROT</name>
<proteinExistence type="predicted"/>
<accession>A0A1B1AD97</accession>
<dbReference type="InterPro" id="IPR021255">
    <property type="entry name" value="DUF2807"/>
</dbReference>
<evidence type="ECO:0000313" key="3">
    <source>
        <dbReference type="EMBL" id="ANP44532.1"/>
    </source>
</evidence>
<dbReference type="RefSeq" id="WP_066766761.1">
    <property type="nucleotide sequence ID" value="NZ_CP013244.1"/>
</dbReference>
<dbReference type="AlphaFoldDB" id="A0A1B1AD97"/>
<sequence>MRIALAASVIVLAATGVAQAETRSVSDFTRVEANAGTDVQVTIGSAFHVEVTGRDAARIQTRLDGDTLVVEPVRGWSWRGPRQANIRITMPRVDGLSAASGADLVATGINGGAIELESSSGADLRVSGTCSSFNADASSGADLDAQNLRCENGRVDVSSGADARVNATGRLDVDASSGGGVVAYGNPGIGNIDLSSGGSLRRAG</sequence>